<protein>
    <submittedName>
        <fullName evidence="2">Uncharacterized protein</fullName>
    </submittedName>
</protein>
<dbReference type="WBParaSite" id="Hba_06027">
    <property type="protein sequence ID" value="Hba_06027"/>
    <property type="gene ID" value="Hba_06027"/>
</dbReference>
<keyword evidence="1" id="KW-1185">Reference proteome</keyword>
<dbReference type="Proteomes" id="UP000095283">
    <property type="component" value="Unplaced"/>
</dbReference>
<dbReference type="AlphaFoldDB" id="A0A1I7WLT7"/>
<proteinExistence type="predicted"/>
<organism evidence="1 2">
    <name type="scientific">Heterorhabditis bacteriophora</name>
    <name type="common">Entomopathogenic nematode worm</name>
    <dbReference type="NCBI Taxonomy" id="37862"/>
    <lineage>
        <taxon>Eukaryota</taxon>
        <taxon>Metazoa</taxon>
        <taxon>Ecdysozoa</taxon>
        <taxon>Nematoda</taxon>
        <taxon>Chromadorea</taxon>
        <taxon>Rhabditida</taxon>
        <taxon>Rhabditina</taxon>
        <taxon>Rhabditomorpha</taxon>
        <taxon>Strongyloidea</taxon>
        <taxon>Heterorhabditidae</taxon>
        <taxon>Heterorhabditis</taxon>
    </lineage>
</organism>
<evidence type="ECO:0000313" key="2">
    <source>
        <dbReference type="WBParaSite" id="Hba_06027"/>
    </source>
</evidence>
<reference evidence="2" key="1">
    <citation type="submission" date="2016-11" db="UniProtKB">
        <authorList>
            <consortium name="WormBaseParasite"/>
        </authorList>
    </citation>
    <scope>IDENTIFICATION</scope>
</reference>
<sequence>MHYSHECKVVFRRNNFLLLILYLLENN</sequence>
<name>A0A1I7WLT7_HETBA</name>
<evidence type="ECO:0000313" key="1">
    <source>
        <dbReference type="Proteomes" id="UP000095283"/>
    </source>
</evidence>
<accession>A0A1I7WLT7</accession>